<keyword evidence="3" id="KW-1185">Reference proteome</keyword>
<gene>
    <name evidence="2" type="ORF">ACE41H_06095</name>
</gene>
<feature type="transmembrane region" description="Helical" evidence="1">
    <location>
        <begin position="62"/>
        <end position="77"/>
    </location>
</feature>
<keyword evidence="1" id="KW-0812">Transmembrane</keyword>
<dbReference type="EMBL" id="JBHHMI010000003">
    <property type="protein sequence ID" value="MFB5266357.1"/>
    <property type="molecule type" value="Genomic_DNA"/>
</dbReference>
<comment type="caution">
    <text evidence="2">The sequence shown here is derived from an EMBL/GenBank/DDBJ whole genome shotgun (WGS) entry which is preliminary data.</text>
</comment>
<evidence type="ECO:0000256" key="1">
    <source>
        <dbReference type="SAM" id="Phobius"/>
    </source>
</evidence>
<reference evidence="2 3" key="1">
    <citation type="submission" date="2024-09" db="EMBL/GenBank/DDBJ databases">
        <title>Paenibacillus zeirhizospherea sp. nov., isolated from surface of the maize (Zea mays) roots in a horticulture field, Hungary.</title>
        <authorList>
            <person name="Marton D."/>
            <person name="Farkas M."/>
            <person name="Bedics A."/>
            <person name="Toth E."/>
            <person name="Tancsics A."/>
            <person name="Boka K."/>
            <person name="Maroti G."/>
            <person name="Kriszt B."/>
            <person name="Cserhati M."/>
        </authorList>
    </citation>
    <scope>NUCLEOTIDE SEQUENCE [LARGE SCALE GENOMIC DNA]</scope>
    <source>
        <strain evidence="2 3">KCTC 33519</strain>
    </source>
</reference>
<keyword evidence="1" id="KW-1133">Transmembrane helix</keyword>
<proteinExistence type="predicted"/>
<evidence type="ECO:0000313" key="3">
    <source>
        <dbReference type="Proteomes" id="UP001580346"/>
    </source>
</evidence>
<dbReference type="RefSeq" id="WP_375354050.1">
    <property type="nucleotide sequence ID" value="NZ_JBHHMI010000003.1"/>
</dbReference>
<keyword evidence="1" id="KW-0472">Membrane</keyword>
<dbReference type="Pfam" id="PF05437">
    <property type="entry name" value="AzlD"/>
    <property type="match status" value="1"/>
</dbReference>
<evidence type="ECO:0000313" key="2">
    <source>
        <dbReference type="EMBL" id="MFB5266357.1"/>
    </source>
</evidence>
<dbReference type="InterPro" id="IPR008407">
    <property type="entry name" value="Brnchd-chn_aa_trnsp_AzlD"/>
</dbReference>
<protein>
    <submittedName>
        <fullName evidence="2">Branched-chain amino acid transporter permease</fullName>
    </submittedName>
</protein>
<accession>A0ABV5AQ67</accession>
<dbReference type="Proteomes" id="UP001580346">
    <property type="component" value="Unassembled WGS sequence"/>
</dbReference>
<name>A0ABV5AQ67_9BACL</name>
<organism evidence="2 3">
    <name type="scientific">Paenibacillus enshidis</name>
    <dbReference type="NCBI Taxonomy" id="1458439"/>
    <lineage>
        <taxon>Bacteria</taxon>
        <taxon>Bacillati</taxon>
        <taxon>Bacillota</taxon>
        <taxon>Bacilli</taxon>
        <taxon>Bacillales</taxon>
        <taxon>Paenibacillaceae</taxon>
        <taxon>Paenibacillus</taxon>
    </lineage>
</organism>
<sequence>MPPIPFLVLPKNRFLPFLIFPPARPTPRYMQYLGKMLPSAALGLLVVYSIKDVQFLSDNHGFPAFISIAIVVFLHIWKRQSKSKFKYVFYMIEG</sequence>